<comment type="caution">
    <text evidence="1">The sequence shown here is derived from an EMBL/GenBank/DDBJ whole genome shotgun (WGS) entry which is preliminary data.</text>
</comment>
<evidence type="ECO:0000313" key="1">
    <source>
        <dbReference type="EMBL" id="RNA27808.1"/>
    </source>
</evidence>
<keyword evidence="2" id="KW-1185">Reference proteome</keyword>
<evidence type="ECO:0000313" key="2">
    <source>
        <dbReference type="Proteomes" id="UP000276133"/>
    </source>
</evidence>
<gene>
    <name evidence="1" type="ORF">BpHYR1_001415</name>
</gene>
<proteinExistence type="predicted"/>
<reference evidence="1 2" key="1">
    <citation type="journal article" date="2018" name="Sci. Rep.">
        <title>Genomic signatures of local adaptation to the degree of environmental predictability in rotifers.</title>
        <authorList>
            <person name="Franch-Gras L."/>
            <person name="Hahn C."/>
            <person name="Garcia-Roger E.M."/>
            <person name="Carmona M.J."/>
            <person name="Serra M."/>
            <person name="Gomez A."/>
        </authorList>
    </citation>
    <scope>NUCLEOTIDE SEQUENCE [LARGE SCALE GENOMIC DNA]</scope>
    <source>
        <strain evidence="1">HYR1</strain>
    </source>
</reference>
<protein>
    <submittedName>
        <fullName evidence="1">Uncharacterized protein</fullName>
    </submittedName>
</protein>
<name>A0A3M7RWQ1_BRAPC</name>
<dbReference type="Proteomes" id="UP000276133">
    <property type="component" value="Unassembled WGS sequence"/>
</dbReference>
<organism evidence="1 2">
    <name type="scientific">Brachionus plicatilis</name>
    <name type="common">Marine rotifer</name>
    <name type="synonym">Brachionus muelleri</name>
    <dbReference type="NCBI Taxonomy" id="10195"/>
    <lineage>
        <taxon>Eukaryota</taxon>
        <taxon>Metazoa</taxon>
        <taxon>Spiralia</taxon>
        <taxon>Gnathifera</taxon>
        <taxon>Rotifera</taxon>
        <taxon>Eurotatoria</taxon>
        <taxon>Monogononta</taxon>
        <taxon>Pseudotrocha</taxon>
        <taxon>Ploima</taxon>
        <taxon>Brachionidae</taxon>
        <taxon>Brachionus</taxon>
    </lineage>
</organism>
<dbReference type="AlphaFoldDB" id="A0A3M7RWQ1"/>
<accession>A0A3M7RWQ1</accession>
<sequence length="126" mass="14857">MQIYLINNLRNFSKKLLSIFKKLKTLFYFYHFFAIIGFKRRLITLINILPKRGTEVCSNLPECGCLATEIELLSKLTFQFDHISFQFKELFSPFKRSDNSFQMIKMESSILKNKELMVISVISLDV</sequence>
<dbReference type="EMBL" id="REGN01002490">
    <property type="protein sequence ID" value="RNA27808.1"/>
    <property type="molecule type" value="Genomic_DNA"/>
</dbReference>